<feature type="compositionally biased region" description="Polar residues" evidence="7">
    <location>
        <begin position="93"/>
        <end position="104"/>
    </location>
</feature>
<dbReference type="GO" id="GO:0045892">
    <property type="term" value="P:negative regulation of DNA-templated transcription"/>
    <property type="evidence" value="ECO:0007669"/>
    <property type="project" value="UniProtKB-UniRule"/>
</dbReference>
<reference evidence="10" key="1">
    <citation type="journal article" date="2024" name="IScience">
        <title>Strigolactones Initiate the Formation of Haustorium-like Structures in Castilleja.</title>
        <authorList>
            <person name="Buerger M."/>
            <person name="Peterson D."/>
            <person name="Chory J."/>
        </authorList>
    </citation>
    <scope>NUCLEOTIDE SEQUENCE [LARGE SCALE GENOMIC DNA]</scope>
</reference>
<dbReference type="GO" id="GO:0005634">
    <property type="term" value="C:nucleus"/>
    <property type="evidence" value="ECO:0007669"/>
    <property type="project" value="UniProtKB-SubCell"/>
</dbReference>
<keyword evidence="10" id="KW-1185">Reference proteome</keyword>
<evidence type="ECO:0000256" key="6">
    <source>
        <dbReference type="RuleBase" id="RU367028"/>
    </source>
</evidence>
<dbReference type="PANTHER" id="PTHR33057">
    <property type="entry name" value="TRANSCRIPTION REPRESSOR OFP7-RELATED"/>
    <property type="match status" value="1"/>
</dbReference>
<gene>
    <name evidence="9" type="ORF">CASFOL_005609</name>
</gene>
<evidence type="ECO:0000256" key="2">
    <source>
        <dbReference type="ARBA" id="ARBA00022491"/>
    </source>
</evidence>
<dbReference type="PROSITE" id="PS51754">
    <property type="entry name" value="OVATE"/>
    <property type="match status" value="1"/>
</dbReference>
<comment type="caution">
    <text evidence="9">The sequence shown here is derived from an EMBL/GenBank/DDBJ whole genome shotgun (WGS) entry which is preliminary data.</text>
</comment>
<dbReference type="InterPro" id="IPR006458">
    <property type="entry name" value="Ovate_C"/>
</dbReference>
<dbReference type="Pfam" id="PF13724">
    <property type="entry name" value="DNA_binding_2"/>
    <property type="match status" value="1"/>
</dbReference>
<dbReference type="InterPro" id="IPR025830">
    <property type="entry name" value="DNA_bnd_dom_ovate"/>
</dbReference>
<dbReference type="PANTHER" id="PTHR33057:SF128">
    <property type="entry name" value="TRANSCRIPTION REPRESSOR OFP3"/>
    <property type="match status" value="1"/>
</dbReference>
<dbReference type="NCBIfam" id="TIGR01568">
    <property type="entry name" value="A_thal_3678"/>
    <property type="match status" value="1"/>
</dbReference>
<organism evidence="9 10">
    <name type="scientific">Castilleja foliolosa</name>
    <dbReference type="NCBI Taxonomy" id="1961234"/>
    <lineage>
        <taxon>Eukaryota</taxon>
        <taxon>Viridiplantae</taxon>
        <taxon>Streptophyta</taxon>
        <taxon>Embryophyta</taxon>
        <taxon>Tracheophyta</taxon>
        <taxon>Spermatophyta</taxon>
        <taxon>Magnoliopsida</taxon>
        <taxon>eudicotyledons</taxon>
        <taxon>Gunneridae</taxon>
        <taxon>Pentapetalae</taxon>
        <taxon>asterids</taxon>
        <taxon>lamiids</taxon>
        <taxon>Lamiales</taxon>
        <taxon>Orobanchaceae</taxon>
        <taxon>Pedicularideae</taxon>
        <taxon>Castillejinae</taxon>
        <taxon>Castilleja</taxon>
    </lineage>
</organism>
<comment type="function">
    <text evidence="6">Transcriptional repressor that regulates multiple aspects of plant growth and development.</text>
</comment>
<accession>A0ABD3E3Z6</accession>
<name>A0ABD3E3Z6_9LAMI</name>
<feature type="compositionally biased region" description="Basic residues" evidence="7">
    <location>
        <begin position="75"/>
        <end position="88"/>
    </location>
</feature>
<comment type="subcellular location">
    <subcellularLocation>
        <location evidence="1 6">Nucleus</location>
    </subcellularLocation>
</comment>
<dbReference type="AlphaFoldDB" id="A0ABD3E3Z6"/>
<evidence type="ECO:0000256" key="4">
    <source>
        <dbReference type="ARBA" id="ARBA00023163"/>
    </source>
</evidence>
<keyword evidence="2 6" id="KW-0678">Repressor</keyword>
<feature type="region of interest" description="Disordered" evidence="7">
    <location>
        <begin position="24"/>
        <end position="104"/>
    </location>
</feature>
<evidence type="ECO:0000313" key="10">
    <source>
        <dbReference type="Proteomes" id="UP001632038"/>
    </source>
</evidence>
<dbReference type="EMBL" id="JAVIJP010000007">
    <property type="protein sequence ID" value="KAL3649206.1"/>
    <property type="molecule type" value="Genomic_DNA"/>
</dbReference>
<keyword evidence="5 6" id="KW-0539">Nucleus</keyword>
<dbReference type="InterPro" id="IPR038933">
    <property type="entry name" value="Ovate"/>
</dbReference>
<proteinExistence type="predicted"/>
<evidence type="ECO:0000256" key="1">
    <source>
        <dbReference type="ARBA" id="ARBA00004123"/>
    </source>
</evidence>
<evidence type="ECO:0000256" key="3">
    <source>
        <dbReference type="ARBA" id="ARBA00023015"/>
    </source>
</evidence>
<evidence type="ECO:0000256" key="7">
    <source>
        <dbReference type="SAM" id="MobiDB-lite"/>
    </source>
</evidence>
<feature type="domain" description="OVATE" evidence="8">
    <location>
        <begin position="222"/>
        <end position="281"/>
    </location>
</feature>
<sequence length="288" mass="32851">MGNHKFKLSDMMPNAWFYKLRDMSNKPKNQNTQNKKLSTPPKNPRKSYYHPTNSRLLIHNNYSISPTNPKSPNQHSRKSSKKRAKRKTIYMPSPSNDTIFQDDQNTPVSTKPGNFHSFDYELDSFDDGLSSSCAADIIIEVDRISYGSRFELDDELDLNLPPIATKPAGTKKIKTGARARKSVSRPGGVKVKIRANPKTATTKSVSRPEKLMGLFYSDSMAIVKASIDPERDFRESMMEMIVENNIRGSKELEDLLACYLSLNDYHYHGLIIKAFEQIWFNMPSEPCF</sequence>
<feature type="compositionally biased region" description="Low complexity" evidence="7">
    <location>
        <begin position="26"/>
        <end position="36"/>
    </location>
</feature>
<dbReference type="Pfam" id="PF04844">
    <property type="entry name" value="Ovate"/>
    <property type="match status" value="1"/>
</dbReference>
<keyword evidence="3 6" id="KW-0805">Transcription regulation</keyword>
<protein>
    <recommendedName>
        <fullName evidence="6">Transcription repressor</fullName>
    </recommendedName>
    <alternativeName>
        <fullName evidence="6">Ovate family protein</fullName>
    </alternativeName>
</protein>
<feature type="compositionally biased region" description="Polar residues" evidence="7">
    <location>
        <begin position="50"/>
        <end position="74"/>
    </location>
</feature>
<keyword evidence="4 6" id="KW-0804">Transcription</keyword>
<evidence type="ECO:0000313" key="9">
    <source>
        <dbReference type="EMBL" id="KAL3649206.1"/>
    </source>
</evidence>
<evidence type="ECO:0000259" key="8">
    <source>
        <dbReference type="PROSITE" id="PS51754"/>
    </source>
</evidence>
<dbReference type="Proteomes" id="UP001632038">
    <property type="component" value="Unassembled WGS sequence"/>
</dbReference>
<evidence type="ECO:0000256" key="5">
    <source>
        <dbReference type="ARBA" id="ARBA00023242"/>
    </source>
</evidence>